<reference evidence="1 2" key="1">
    <citation type="journal article" date="2019" name="Commun. Biol.">
        <title>The bagworm genome reveals a unique fibroin gene that provides high tensile strength.</title>
        <authorList>
            <person name="Kono N."/>
            <person name="Nakamura H."/>
            <person name="Ohtoshi R."/>
            <person name="Tomita M."/>
            <person name="Numata K."/>
            <person name="Arakawa K."/>
        </authorList>
    </citation>
    <scope>NUCLEOTIDE SEQUENCE [LARGE SCALE GENOMIC DNA]</scope>
</reference>
<organism evidence="1 2">
    <name type="scientific">Eumeta variegata</name>
    <name type="common">Bagworm moth</name>
    <name type="synonym">Eumeta japonica</name>
    <dbReference type="NCBI Taxonomy" id="151549"/>
    <lineage>
        <taxon>Eukaryota</taxon>
        <taxon>Metazoa</taxon>
        <taxon>Ecdysozoa</taxon>
        <taxon>Arthropoda</taxon>
        <taxon>Hexapoda</taxon>
        <taxon>Insecta</taxon>
        <taxon>Pterygota</taxon>
        <taxon>Neoptera</taxon>
        <taxon>Endopterygota</taxon>
        <taxon>Lepidoptera</taxon>
        <taxon>Glossata</taxon>
        <taxon>Ditrysia</taxon>
        <taxon>Tineoidea</taxon>
        <taxon>Psychidae</taxon>
        <taxon>Oiketicinae</taxon>
        <taxon>Eumeta</taxon>
    </lineage>
</organism>
<proteinExistence type="predicted"/>
<name>A0A4C1W352_EUMVA</name>
<evidence type="ECO:0000313" key="1">
    <source>
        <dbReference type="EMBL" id="GBP44982.1"/>
    </source>
</evidence>
<sequence>MITTKKRRRRFNVPAELLQLIFYLKMNLSQVPLMLKTKRRLLCEIDRVYLKTVTIPEKYHESGESDLSKLESPEREIIDEVQMADPSRHQCGPTYSMGGEAGNICPRNKSPRYSIRSRRAGTRSPRQTSRFKLRAISRSRTGSAIHNWDSRGLHVFPLRLPCTISISLYATKFGRGREKG</sequence>
<accession>A0A4C1W352</accession>
<dbReference type="AlphaFoldDB" id="A0A4C1W352"/>
<gene>
    <name evidence="1" type="ORF">EVAR_33409_1</name>
</gene>
<dbReference type="EMBL" id="BGZK01000462">
    <property type="protein sequence ID" value="GBP44982.1"/>
    <property type="molecule type" value="Genomic_DNA"/>
</dbReference>
<comment type="caution">
    <text evidence="1">The sequence shown here is derived from an EMBL/GenBank/DDBJ whole genome shotgun (WGS) entry which is preliminary data.</text>
</comment>
<evidence type="ECO:0000313" key="2">
    <source>
        <dbReference type="Proteomes" id="UP000299102"/>
    </source>
</evidence>
<protein>
    <submittedName>
        <fullName evidence="1">Uncharacterized protein</fullName>
    </submittedName>
</protein>
<keyword evidence="2" id="KW-1185">Reference proteome</keyword>
<dbReference type="Proteomes" id="UP000299102">
    <property type="component" value="Unassembled WGS sequence"/>
</dbReference>